<proteinExistence type="predicted"/>
<reference evidence="2 3" key="1">
    <citation type="submission" date="2020-04" db="EMBL/GenBank/DDBJ databases">
        <authorList>
            <person name="Alioto T."/>
            <person name="Alioto T."/>
            <person name="Gomez Garrido J."/>
        </authorList>
    </citation>
    <scope>NUCLEOTIDE SEQUENCE [LARGE SCALE GENOMIC DNA]</scope>
</reference>
<evidence type="ECO:0000313" key="3">
    <source>
        <dbReference type="Proteomes" id="UP000494165"/>
    </source>
</evidence>
<feature type="compositionally biased region" description="Low complexity" evidence="1">
    <location>
        <begin position="35"/>
        <end position="45"/>
    </location>
</feature>
<accession>A0A8S1DML3</accession>
<feature type="region of interest" description="Disordered" evidence="1">
    <location>
        <begin position="29"/>
        <end position="67"/>
    </location>
</feature>
<dbReference type="EMBL" id="CADEPI010000320">
    <property type="protein sequence ID" value="CAB3383719.1"/>
    <property type="molecule type" value="Genomic_DNA"/>
</dbReference>
<name>A0A8S1DML3_9INSE</name>
<protein>
    <submittedName>
        <fullName evidence="2">Uncharacterized protein</fullName>
    </submittedName>
</protein>
<keyword evidence="3" id="KW-1185">Reference proteome</keyword>
<dbReference type="Proteomes" id="UP000494165">
    <property type="component" value="Unassembled WGS sequence"/>
</dbReference>
<organism evidence="2 3">
    <name type="scientific">Cloeon dipterum</name>
    <dbReference type="NCBI Taxonomy" id="197152"/>
    <lineage>
        <taxon>Eukaryota</taxon>
        <taxon>Metazoa</taxon>
        <taxon>Ecdysozoa</taxon>
        <taxon>Arthropoda</taxon>
        <taxon>Hexapoda</taxon>
        <taxon>Insecta</taxon>
        <taxon>Pterygota</taxon>
        <taxon>Palaeoptera</taxon>
        <taxon>Ephemeroptera</taxon>
        <taxon>Pisciforma</taxon>
        <taxon>Baetidae</taxon>
        <taxon>Cloeon</taxon>
    </lineage>
</organism>
<sequence length="67" mass="7818">MLEKKFTLIDHIPNNSEFEKLKKRFCKRRMKDTSTRLSTSTSQRRGIGLKVFPGFEPHPNLAKTPDN</sequence>
<evidence type="ECO:0000313" key="2">
    <source>
        <dbReference type="EMBL" id="CAB3383719.1"/>
    </source>
</evidence>
<evidence type="ECO:0000256" key="1">
    <source>
        <dbReference type="SAM" id="MobiDB-lite"/>
    </source>
</evidence>
<comment type="caution">
    <text evidence="2">The sequence shown here is derived from an EMBL/GenBank/DDBJ whole genome shotgun (WGS) entry which is preliminary data.</text>
</comment>
<gene>
    <name evidence="2" type="ORF">CLODIP_2_CD13712</name>
</gene>
<dbReference type="AlphaFoldDB" id="A0A8S1DML3"/>